<dbReference type="GO" id="GO:0005737">
    <property type="term" value="C:cytoplasm"/>
    <property type="evidence" value="ECO:0007669"/>
    <property type="project" value="UniProtKB-SubCell"/>
</dbReference>
<reference evidence="9 10" key="1">
    <citation type="journal article" date="2014" name="Int. J. Syst. Evol. Microbiol.">
        <title>Description of Galbitalea soli gen. nov., sp. nov., and Frondihabitans sucicola sp. nov.</title>
        <authorList>
            <person name="Kim S.J."/>
            <person name="Lim J.M."/>
            <person name="Ahn J.H."/>
            <person name="Weon H.Y."/>
            <person name="Hamada M."/>
            <person name="Suzuki K."/>
            <person name="Ahn T.Y."/>
            <person name="Kwon S.W."/>
        </authorList>
    </citation>
    <scope>NUCLEOTIDE SEQUENCE [LARGE SCALE GENOMIC DNA]</scope>
    <source>
        <strain evidence="9 10">NBRC 108727</strain>
    </source>
</reference>
<dbReference type="GO" id="GO:0005524">
    <property type="term" value="F:ATP binding"/>
    <property type="evidence" value="ECO:0007669"/>
    <property type="project" value="UniProtKB-KW"/>
</dbReference>
<evidence type="ECO:0000256" key="7">
    <source>
        <dbReference type="SAM" id="MobiDB-lite"/>
    </source>
</evidence>
<evidence type="ECO:0000313" key="10">
    <source>
        <dbReference type="Proteomes" id="UP000479756"/>
    </source>
</evidence>
<feature type="region of interest" description="Disordered" evidence="7">
    <location>
        <begin position="497"/>
        <end position="518"/>
    </location>
</feature>
<feature type="compositionally biased region" description="Polar residues" evidence="7">
    <location>
        <begin position="508"/>
        <end position="518"/>
    </location>
</feature>
<dbReference type="GO" id="GO:0008764">
    <property type="term" value="F:UDP-N-acetylmuramoylalanine-D-glutamate ligase activity"/>
    <property type="evidence" value="ECO:0007669"/>
    <property type="project" value="UniProtKB-EC"/>
</dbReference>
<dbReference type="Pfam" id="PF08245">
    <property type="entry name" value="Mur_ligase_M"/>
    <property type="match status" value="1"/>
</dbReference>
<sequence length="518" mass="54544">MGEPLTVDRLQHLTSWSAEWTGLRVVVVGTDARGFSAADTLVELGATVVVVDDAASVEQRRLLEVIGAEYREGALGDAPALLHDGGWEVLVTSPRLEPGHPLHRWAEEGGVAVWSDVELAWRVRDKVDPAAEWLAVTGSSGKSTTAQLTTHLLEAASRRVALVGAEGIPILDAVRYPAGFDVLVVELSSRELHWLGRTPEGTLSPWSSVCLGVADHLDGWHETMDDLRTSLGRVYANTRTVAIYNTADDATLAMVEDAEVIEGCRAIGFGLGAPGPSDFGVVDGILCDRAFLTERATTALELSTRMELASVGLGAAHTVANVLAAAALARSTGAEPRVVREAILSFRLHDHSSAVVADAEGVLWIDDSRATTVHSAAAALRAYRRVVWVLGGVGVGVADAVGTVIESERGRLAAVILIGVARDALRAAFERHAPEVPVFEVDSPDTEDVMPTAVALSAAVARPGDAVLLAPAAASMDQFIDYADRGSRFAEAVRHHLGGGADDHHPTLGTSDGPNSGD</sequence>
<dbReference type="SUPFAM" id="SSF51984">
    <property type="entry name" value="MurCD N-terminal domain"/>
    <property type="match status" value="1"/>
</dbReference>
<evidence type="ECO:0000256" key="6">
    <source>
        <dbReference type="ARBA" id="ARBA00022840"/>
    </source>
</evidence>
<gene>
    <name evidence="9" type="primary">murD</name>
    <name evidence="9" type="ORF">G3T37_01410</name>
</gene>
<dbReference type="InterPro" id="IPR005762">
    <property type="entry name" value="MurD"/>
</dbReference>
<dbReference type="GO" id="GO:0008360">
    <property type="term" value="P:regulation of cell shape"/>
    <property type="evidence" value="ECO:0007669"/>
    <property type="project" value="InterPro"/>
</dbReference>
<keyword evidence="10" id="KW-1185">Reference proteome</keyword>
<dbReference type="NCBIfam" id="TIGR01087">
    <property type="entry name" value="murD"/>
    <property type="match status" value="1"/>
</dbReference>
<dbReference type="InterPro" id="IPR013221">
    <property type="entry name" value="Mur_ligase_cen"/>
</dbReference>
<dbReference type="PANTHER" id="PTHR43692">
    <property type="entry name" value="UDP-N-ACETYLMURAMOYLALANINE--D-GLUTAMATE LIGASE"/>
    <property type="match status" value="1"/>
</dbReference>
<dbReference type="AlphaFoldDB" id="A0A7C9PL65"/>
<dbReference type="EC" id="6.3.2.9" evidence="9"/>
<dbReference type="Gene3D" id="3.40.50.720">
    <property type="entry name" value="NAD(P)-binding Rossmann-like Domain"/>
    <property type="match status" value="1"/>
</dbReference>
<dbReference type="Proteomes" id="UP000479756">
    <property type="component" value="Unassembled WGS sequence"/>
</dbReference>
<dbReference type="Gene3D" id="3.40.1190.10">
    <property type="entry name" value="Mur-like, catalytic domain"/>
    <property type="match status" value="1"/>
</dbReference>
<dbReference type="InterPro" id="IPR036615">
    <property type="entry name" value="Mur_ligase_C_dom_sf"/>
</dbReference>
<dbReference type="InterPro" id="IPR036565">
    <property type="entry name" value="Mur-like_cat_sf"/>
</dbReference>
<organism evidence="9 10">
    <name type="scientific">Galbitalea soli</name>
    <dbReference type="NCBI Taxonomy" id="1268042"/>
    <lineage>
        <taxon>Bacteria</taxon>
        <taxon>Bacillati</taxon>
        <taxon>Actinomycetota</taxon>
        <taxon>Actinomycetes</taxon>
        <taxon>Micrococcales</taxon>
        <taxon>Microbacteriaceae</taxon>
        <taxon>Galbitalea</taxon>
    </lineage>
</organism>
<dbReference type="Gene3D" id="3.90.190.20">
    <property type="entry name" value="Mur ligase, C-terminal domain"/>
    <property type="match status" value="1"/>
</dbReference>
<accession>A0A7C9PL65</accession>
<keyword evidence="5" id="KW-0547">Nucleotide-binding</keyword>
<dbReference type="UniPathway" id="UPA00219"/>
<name>A0A7C9PL65_9MICO</name>
<feature type="domain" description="Mur ligase central" evidence="8">
    <location>
        <begin position="136"/>
        <end position="329"/>
    </location>
</feature>
<evidence type="ECO:0000256" key="3">
    <source>
        <dbReference type="ARBA" id="ARBA00022490"/>
    </source>
</evidence>
<dbReference type="SUPFAM" id="SSF53244">
    <property type="entry name" value="MurD-like peptide ligases, peptide-binding domain"/>
    <property type="match status" value="1"/>
</dbReference>
<keyword evidence="6" id="KW-0067">ATP-binding</keyword>
<comment type="subcellular location">
    <subcellularLocation>
        <location evidence="1">Cytoplasm</location>
    </subcellularLocation>
</comment>
<dbReference type="PANTHER" id="PTHR43692:SF1">
    <property type="entry name" value="UDP-N-ACETYLMURAMOYLALANINE--D-GLUTAMATE LIGASE"/>
    <property type="match status" value="1"/>
</dbReference>
<dbReference type="GO" id="GO:0009252">
    <property type="term" value="P:peptidoglycan biosynthetic process"/>
    <property type="evidence" value="ECO:0007669"/>
    <property type="project" value="UniProtKB-UniPathway"/>
</dbReference>
<dbReference type="SUPFAM" id="SSF53623">
    <property type="entry name" value="MurD-like peptide ligases, catalytic domain"/>
    <property type="match status" value="1"/>
</dbReference>
<evidence type="ECO:0000256" key="1">
    <source>
        <dbReference type="ARBA" id="ARBA00004496"/>
    </source>
</evidence>
<protein>
    <submittedName>
        <fullName evidence="9">UDP-N-acetylmuramoyl-L-alanine--D-glutamate ligase</fullName>
        <ecNumber evidence="9">6.3.2.9</ecNumber>
    </submittedName>
</protein>
<evidence type="ECO:0000256" key="4">
    <source>
        <dbReference type="ARBA" id="ARBA00022598"/>
    </source>
</evidence>
<dbReference type="EMBL" id="JAAGWZ010000001">
    <property type="protein sequence ID" value="NEM90010.1"/>
    <property type="molecule type" value="Genomic_DNA"/>
</dbReference>
<keyword evidence="4 9" id="KW-0436">Ligase</keyword>
<comment type="pathway">
    <text evidence="2">Cell wall biogenesis; peptidoglycan biosynthesis.</text>
</comment>
<keyword evidence="3" id="KW-0963">Cytoplasm</keyword>
<evidence type="ECO:0000259" key="8">
    <source>
        <dbReference type="Pfam" id="PF08245"/>
    </source>
</evidence>
<dbReference type="RefSeq" id="WP_163471694.1">
    <property type="nucleotide sequence ID" value="NZ_JAAGWZ010000001.1"/>
</dbReference>
<evidence type="ECO:0000256" key="5">
    <source>
        <dbReference type="ARBA" id="ARBA00022741"/>
    </source>
</evidence>
<evidence type="ECO:0000313" key="9">
    <source>
        <dbReference type="EMBL" id="NEM90010.1"/>
    </source>
</evidence>
<dbReference type="GO" id="GO:0051301">
    <property type="term" value="P:cell division"/>
    <property type="evidence" value="ECO:0007669"/>
    <property type="project" value="InterPro"/>
</dbReference>
<comment type="caution">
    <text evidence="9">The sequence shown here is derived from an EMBL/GenBank/DDBJ whole genome shotgun (WGS) entry which is preliminary data.</text>
</comment>
<evidence type="ECO:0000256" key="2">
    <source>
        <dbReference type="ARBA" id="ARBA00004752"/>
    </source>
</evidence>
<proteinExistence type="predicted"/>